<dbReference type="Proteomes" id="UP001651880">
    <property type="component" value="Unassembled WGS sequence"/>
</dbReference>
<dbReference type="Gene3D" id="3.30.70.1290">
    <property type="entry name" value="Transposase IS200-like"/>
    <property type="match status" value="1"/>
</dbReference>
<accession>A0ABT1NKZ9</accession>
<sequence>MIARGNNKKYIFKESIDKGYFIKQLKESIEGMNYRIFGYILMDNHYHILIQTMDKKLQEIMHQINNKYSKYFNAKYKRVGHVFQGRYKAILVQDERYLIWVLRYIHQNPVQAGICQTVSEYKWSSDIFYRRGIKGFVNVVN</sequence>
<dbReference type="RefSeq" id="WP_255228816.1">
    <property type="nucleotide sequence ID" value="NZ_JAJEKE010000020.1"/>
</dbReference>
<proteinExistence type="predicted"/>
<organism evidence="2 3">
    <name type="scientific">Lutispora saccharofermentans</name>
    <dbReference type="NCBI Taxonomy" id="3024236"/>
    <lineage>
        <taxon>Bacteria</taxon>
        <taxon>Bacillati</taxon>
        <taxon>Bacillota</taxon>
        <taxon>Clostridia</taxon>
        <taxon>Lutisporales</taxon>
        <taxon>Lutisporaceae</taxon>
        <taxon>Lutispora</taxon>
    </lineage>
</organism>
<dbReference type="InterPro" id="IPR036515">
    <property type="entry name" value="Transposase_17_sf"/>
</dbReference>
<keyword evidence="3" id="KW-1185">Reference proteome</keyword>
<evidence type="ECO:0000313" key="3">
    <source>
        <dbReference type="Proteomes" id="UP001651880"/>
    </source>
</evidence>
<dbReference type="EMBL" id="JAJEKE010000020">
    <property type="protein sequence ID" value="MCQ1531289.1"/>
    <property type="molecule type" value="Genomic_DNA"/>
</dbReference>
<dbReference type="Pfam" id="PF01797">
    <property type="entry name" value="Y1_Tnp"/>
    <property type="match status" value="1"/>
</dbReference>
<gene>
    <name evidence="2" type="ORF">LJD61_17320</name>
</gene>
<evidence type="ECO:0000313" key="2">
    <source>
        <dbReference type="EMBL" id="MCQ1531289.1"/>
    </source>
</evidence>
<feature type="domain" description="Transposase IS200-like" evidence="1">
    <location>
        <begin position="1"/>
        <end position="108"/>
    </location>
</feature>
<evidence type="ECO:0000259" key="1">
    <source>
        <dbReference type="SMART" id="SM01321"/>
    </source>
</evidence>
<dbReference type="PANTHER" id="PTHR34322:SF2">
    <property type="entry name" value="TRANSPOSASE IS200-LIKE DOMAIN-CONTAINING PROTEIN"/>
    <property type="match status" value="1"/>
</dbReference>
<name>A0ABT1NKZ9_9FIRM</name>
<dbReference type="SUPFAM" id="SSF143422">
    <property type="entry name" value="Transposase IS200-like"/>
    <property type="match status" value="1"/>
</dbReference>
<dbReference type="InterPro" id="IPR002686">
    <property type="entry name" value="Transposase_17"/>
</dbReference>
<reference evidence="2 3" key="1">
    <citation type="submission" date="2021-10" db="EMBL/GenBank/DDBJ databases">
        <title>Lutispora strain m25 sp. nov., a thermophilic, non-spore-forming bacterium isolated from a lab-scale methanogenic bioreactor digesting anaerobic sludge.</title>
        <authorList>
            <person name="El Houari A."/>
            <person name="Mcdonald J."/>
        </authorList>
    </citation>
    <scope>NUCLEOTIDE SEQUENCE [LARGE SCALE GENOMIC DNA]</scope>
    <source>
        <strain evidence="3">m25</strain>
    </source>
</reference>
<protein>
    <submittedName>
        <fullName evidence="2">Transposase</fullName>
    </submittedName>
</protein>
<dbReference type="PANTHER" id="PTHR34322">
    <property type="entry name" value="TRANSPOSASE, Y1_TNP DOMAIN-CONTAINING"/>
    <property type="match status" value="1"/>
</dbReference>
<comment type="caution">
    <text evidence="2">The sequence shown here is derived from an EMBL/GenBank/DDBJ whole genome shotgun (WGS) entry which is preliminary data.</text>
</comment>
<dbReference type="SMART" id="SM01321">
    <property type="entry name" value="Y1_Tnp"/>
    <property type="match status" value="1"/>
</dbReference>